<sequence>MTSAKILTLVPRTILWLFLLLTAFLMLFPVALTVLGSFKTNLEVTVGATILPKVWQFGNYSTAWKAANFSRFTWNSTFVSAATTVGTLLVTTMAAYAVDRANFFGKRFYVVLQASMLFISIGAVVLRPQFDMMIGLGLQKSLWGVIIILISAHASIFFMLIGFFRGIPRDLDEAALIDGCNFYSVFWRIVLPLLRPALAVCGLFVFRGAWNEYILPLVFTMTRPELQTLTVGLAGLRYSIGSASETQLMLAGACLSILPMLVVYIFANKSFMQVSAGAVKG</sequence>
<feature type="transmembrane region" description="Helical" evidence="7">
    <location>
        <begin position="142"/>
        <end position="164"/>
    </location>
</feature>
<keyword evidence="3" id="KW-1003">Cell membrane</keyword>
<dbReference type="Pfam" id="PF00528">
    <property type="entry name" value="BPD_transp_1"/>
    <property type="match status" value="1"/>
</dbReference>
<evidence type="ECO:0000256" key="4">
    <source>
        <dbReference type="ARBA" id="ARBA00022692"/>
    </source>
</evidence>
<comment type="subcellular location">
    <subcellularLocation>
        <location evidence="1 7">Cell membrane</location>
        <topology evidence="1 7">Multi-pass membrane protein</topology>
    </subcellularLocation>
</comment>
<evidence type="ECO:0000313" key="9">
    <source>
        <dbReference type="EMBL" id="THF75352.1"/>
    </source>
</evidence>
<comment type="similarity">
    <text evidence="7">Belongs to the binding-protein-dependent transport system permease family.</text>
</comment>
<dbReference type="PROSITE" id="PS50928">
    <property type="entry name" value="ABC_TM1"/>
    <property type="match status" value="1"/>
</dbReference>
<accession>A0A4S4BN46</accession>
<dbReference type="EMBL" id="SSOB01000032">
    <property type="protein sequence ID" value="THF75352.1"/>
    <property type="molecule type" value="Genomic_DNA"/>
</dbReference>
<feature type="domain" description="ABC transmembrane type-1" evidence="8">
    <location>
        <begin position="73"/>
        <end position="267"/>
    </location>
</feature>
<reference evidence="9 10" key="1">
    <citation type="submission" date="2019-04" db="EMBL/GenBank/DDBJ databases">
        <title>Cohnella sp. nov. isolated from preserved vegetables.</title>
        <authorList>
            <person name="Lin S.-Y."/>
            <person name="Hung M.-H."/>
            <person name="Young C.-C."/>
        </authorList>
    </citation>
    <scope>NUCLEOTIDE SEQUENCE [LARGE SCALE GENOMIC DNA]</scope>
    <source>
        <strain evidence="9 10">CC-MHH1044</strain>
    </source>
</reference>
<feature type="transmembrane region" description="Helical" evidence="7">
    <location>
        <begin position="110"/>
        <end position="130"/>
    </location>
</feature>
<evidence type="ECO:0000256" key="3">
    <source>
        <dbReference type="ARBA" id="ARBA00022475"/>
    </source>
</evidence>
<evidence type="ECO:0000256" key="6">
    <source>
        <dbReference type="ARBA" id="ARBA00023136"/>
    </source>
</evidence>
<keyword evidence="4 7" id="KW-0812">Transmembrane</keyword>
<dbReference type="CDD" id="cd06261">
    <property type="entry name" value="TM_PBP2"/>
    <property type="match status" value="1"/>
</dbReference>
<dbReference type="OrthoDB" id="2658500at2"/>
<feature type="transmembrane region" description="Helical" evidence="7">
    <location>
        <begin position="248"/>
        <end position="267"/>
    </location>
</feature>
<keyword evidence="2 7" id="KW-0813">Transport</keyword>
<dbReference type="RefSeq" id="WP_136372006.1">
    <property type="nucleotide sequence ID" value="NZ_SSOB01000032.1"/>
</dbReference>
<keyword evidence="10" id="KW-1185">Reference proteome</keyword>
<proteinExistence type="inferred from homology"/>
<evidence type="ECO:0000256" key="1">
    <source>
        <dbReference type="ARBA" id="ARBA00004651"/>
    </source>
</evidence>
<dbReference type="PANTHER" id="PTHR43744:SF12">
    <property type="entry name" value="ABC TRANSPORTER PERMEASE PROTEIN MG189-RELATED"/>
    <property type="match status" value="1"/>
</dbReference>
<dbReference type="AlphaFoldDB" id="A0A4S4BN46"/>
<dbReference type="GO" id="GO:0055085">
    <property type="term" value="P:transmembrane transport"/>
    <property type="evidence" value="ECO:0007669"/>
    <property type="project" value="InterPro"/>
</dbReference>
<name>A0A4S4BN46_9BACL</name>
<protein>
    <submittedName>
        <fullName evidence="9">Carbohydrate ABC transporter permease</fullName>
    </submittedName>
</protein>
<gene>
    <name evidence="9" type="ORF">E6C55_22140</name>
</gene>
<dbReference type="PANTHER" id="PTHR43744">
    <property type="entry name" value="ABC TRANSPORTER PERMEASE PROTEIN MG189-RELATED-RELATED"/>
    <property type="match status" value="1"/>
</dbReference>
<dbReference type="InterPro" id="IPR000515">
    <property type="entry name" value="MetI-like"/>
</dbReference>
<evidence type="ECO:0000256" key="2">
    <source>
        <dbReference type="ARBA" id="ARBA00022448"/>
    </source>
</evidence>
<comment type="caution">
    <text evidence="9">The sequence shown here is derived from an EMBL/GenBank/DDBJ whole genome shotgun (WGS) entry which is preliminary data.</text>
</comment>
<organism evidence="9 10">
    <name type="scientific">Cohnella fermenti</name>
    <dbReference type="NCBI Taxonomy" id="2565925"/>
    <lineage>
        <taxon>Bacteria</taxon>
        <taxon>Bacillati</taxon>
        <taxon>Bacillota</taxon>
        <taxon>Bacilli</taxon>
        <taxon>Bacillales</taxon>
        <taxon>Paenibacillaceae</taxon>
        <taxon>Cohnella</taxon>
    </lineage>
</organism>
<evidence type="ECO:0000259" key="8">
    <source>
        <dbReference type="PROSITE" id="PS50928"/>
    </source>
</evidence>
<dbReference type="SUPFAM" id="SSF161098">
    <property type="entry name" value="MetI-like"/>
    <property type="match status" value="1"/>
</dbReference>
<keyword evidence="6 7" id="KW-0472">Membrane</keyword>
<feature type="transmembrane region" description="Helical" evidence="7">
    <location>
        <begin position="14"/>
        <end position="35"/>
    </location>
</feature>
<dbReference type="InterPro" id="IPR035906">
    <property type="entry name" value="MetI-like_sf"/>
</dbReference>
<evidence type="ECO:0000313" key="10">
    <source>
        <dbReference type="Proteomes" id="UP000310636"/>
    </source>
</evidence>
<dbReference type="Proteomes" id="UP000310636">
    <property type="component" value="Unassembled WGS sequence"/>
</dbReference>
<dbReference type="GO" id="GO:0005886">
    <property type="term" value="C:plasma membrane"/>
    <property type="evidence" value="ECO:0007669"/>
    <property type="project" value="UniProtKB-SubCell"/>
</dbReference>
<evidence type="ECO:0000256" key="7">
    <source>
        <dbReference type="RuleBase" id="RU363032"/>
    </source>
</evidence>
<feature type="transmembrane region" description="Helical" evidence="7">
    <location>
        <begin position="185"/>
        <end position="206"/>
    </location>
</feature>
<evidence type="ECO:0000256" key="5">
    <source>
        <dbReference type="ARBA" id="ARBA00022989"/>
    </source>
</evidence>
<dbReference type="Gene3D" id="1.10.3720.10">
    <property type="entry name" value="MetI-like"/>
    <property type="match status" value="1"/>
</dbReference>
<keyword evidence="5 7" id="KW-1133">Transmembrane helix</keyword>
<feature type="transmembrane region" description="Helical" evidence="7">
    <location>
        <begin position="78"/>
        <end position="98"/>
    </location>
</feature>